<sequence>MFYPNFINITNLVFIDHDFSNSKLLYINKLILFVVT</sequence>
<reference evidence="1" key="1">
    <citation type="submission" date="2019-08" db="EMBL/GenBank/DDBJ databases">
        <authorList>
            <person name="Kucharzyk K."/>
            <person name="Murdoch R.W."/>
            <person name="Higgins S."/>
            <person name="Loffler F."/>
        </authorList>
    </citation>
    <scope>NUCLEOTIDE SEQUENCE</scope>
</reference>
<evidence type="ECO:0000313" key="1">
    <source>
        <dbReference type="EMBL" id="MPM50577.1"/>
    </source>
</evidence>
<dbReference type="EMBL" id="VSSQ01013028">
    <property type="protein sequence ID" value="MPM50577.1"/>
    <property type="molecule type" value="Genomic_DNA"/>
</dbReference>
<proteinExistence type="predicted"/>
<dbReference type="AlphaFoldDB" id="A0A645AC19"/>
<protein>
    <submittedName>
        <fullName evidence="1">Uncharacterized protein</fullName>
    </submittedName>
</protein>
<comment type="caution">
    <text evidence="1">The sequence shown here is derived from an EMBL/GenBank/DDBJ whole genome shotgun (WGS) entry which is preliminary data.</text>
</comment>
<organism evidence="1">
    <name type="scientific">bioreactor metagenome</name>
    <dbReference type="NCBI Taxonomy" id="1076179"/>
    <lineage>
        <taxon>unclassified sequences</taxon>
        <taxon>metagenomes</taxon>
        <taxon>ecological metagenomes</taxon>
    </lineage>
</organism>
<name>A0A645AC19_9ZZZZ</name>
<accession>A0A645AC19</accession>
<gene>
    <name evidence="1" type="ORF">SDC9_97319</name>
</gene>